<reference evidence="2" key="1">
    <citation type="submission" date="2019-09" db="EMBL/GenBank/DDBJ databases">
        <title>Genomic analysis of Haloferax sp. CBA1149.</title>
        <authorList>
            <person name="Roh S.W."/>
        </authorList>
    </citation>
    <scope>NUCLEOTIDE SEQUENCE</scope>
    <source>
        <strain evidence="2">CBA1149</strain>
    </source>
</reference>
<dbReference type="GO" id="GO:0016491">
    <property type="term" value="F:oxidoreductase activity"/>
    <property type="evidence" value="ECO:0007669"/>
    <property type="project" value="InterPro"/>
</dbReference>
<sequence>MQSADENVEALVTKAEAEWMKRYETGPSRLRWTELPVQVGDDAPDAELADLNGEMRSLSGFWAEQPTIVMFWRHFGCNCGIERAERLATEYGDYRDAGAEVVVVTQAEPARSAEYAERRGIECPVLCDPGRETYDAFGLLDYDLPQVFQGAPDEFLALDPEAGAGLAADRREMGQNMVDNPWQQAGEFLVDTDGHIQVSHRYQYCEDYPDPGVFLTALRMLE</sequence>
<dbReference type="InterPro" id="IPR036249">
    <property type="entry name" value="Thioredoxin-like_sf"/>
</dbReference>
<organism evidence="2">
    <name type="scientific">Haloferax sp. CBA1149</name>
    <dbReference type="NCBI Taxonomy" id="2650753"/>
    <lineage>
        <taxon>Archaea</taxon>
        <taxon>Methanobacteriati</taxon>
        <taxon>Methanobacteriota</taxon>
        <taxon>Stenosarchaea group</taxon>
        <taxon>Halobacteria</taxon>
        <taxon>Halobacteriales</taxon>
        <taxon>Haloferacaceae</taxon>
        <taxon>Haloferax</taxon>
    </lineage>
</organism>
<name>A0A643JZP0_9EURY</name>
<dbReference type="AlphaFoldDB" id="A0A643JZP0"/>
<dbReference type="RefSeq" id="WP_151134646.1">
    <property type="nucleotide sequence ID" value="NZ_VZUS01000001.1"/>
</dbReference>
<gene>
    <name evidence="2" type="ORF">Hfx1149_01160</name>
</gene>
<dbReference type="InterPro" id="IPR050553">
    <property type="entry name" value="Thioredoxin_ResA/DsbE_sf"/>
</dbReference>
<dbReference type="GO" id="GO:0016209">
    <property type="term" value="F:antioxidant activity"/>
    <property type="evidence" value="ECO:0007669"/>
    <property type="project" value="InterPro"/>
</dbReference>
<dbReference type="PANTHER" id="PTHR42852:SF13">
    <property type="entry name" value="PROTEIN DIPZ"/>
    <property type="match status" value="1"/>
</dbReference>
<dbReference type="EMBL" id="VZUS01000001">
    <property type="protein sequence ID" value="KAB1186706.1"/>
    <property type="molecule type" value="Genomic_DNA"/>
</dbReference>
<protein>
    <submittedName>
        <fullName evidence="2">AhpC/TSA family protein</fullName>
    </submittedName>
</protein>
<comment type="caution">
    <text evidence="2">The sequence shown here is derived from an EMBL/GenBank/DDBJ whole genome shotgun (WGS) entry which is preliminary data.</text>
</comment>
<proteinExistence type="predicted"/>
<dbReference type="PROSITE" id="PS51352">
    <property type="entry name" value="THIOREDOXIN_2"/>
    <property type="match status" value="1"/>
</dbReference>
<dbReference type="PANTHER" id="PTHR42852">
    <property type="entry name" value="THIOL:DISULFIDE INTERCHANGE PROTEIN DSBE"/>
    <property type="match status" value="1"/>
</dbReference>
<dbReference type="Pfam" id="PF00578">
    <property type="entry name" value="AhpC-TSA"/>
    <property type="match status" value="1"/>
</dbReference>
<evidence type="ECO:0000259" key="1">
    <source>
        <dbReference type="PROSITE" id="PS51352"/>
    </source>
</evidence>
<accession>A0A643JZP0</accession>
<dbReference type="Gene3D" id="3.40.30.10">
    <property type="entry name" value="Glutaredoxin"/>
    <property type="match status" value="1"/>
</dbReference>
<evidence type="ECO:0000313" key="2">
    <source>
        <dbReference type="EMBL" id="KAB1186706.1"/>
    </source>
</evidence>
<dbReference type="InterPro" id="IPR013766">
    <property type="entry name" value="Thioredoxin_domain"/>
</dbReference>
<feature type="domain" description="Thioredoxin" evidence="1">
    <location>
        <begin position="37"/>
        <end position="222"/>
    </location>
</feature>
<dbReference type="CDD" id="cd02970">
    <property type="entry name" value="PRX_like2"/>
    <property type="match status" value="1"/>
</dbReference>
<dbReference type="InterPro" id="IPR000866">
    <property type="entry name" value="AhpC/TSA"/>
</dbReference>
<dbReference type="SUPFAM" id="SSF52833">
    <property type="entry name" value="Thioredoxin-like"/>
    <property type="match status" value="1"/>
</dbReference>